<evidence type="ECO:0000313" key="9">
    <source>
        <dbReference type="Proteomes" id="UP000008783"/>
    </source>
</evidence>
<dbReference type="EMBL" id="DS178270">
    <property type="protein sequence ID" value="EFP78380.2"/>
    <property type="molecule type" value="Genomic_DNA"/>
</dbReference>
<dbReference type="GO" id="GO:0030833">
    <property type="term" value="P:regulation of actin filament polymerization"/>
    <property type="evidence" value="ECO:0007669"/>
    <property type="project" value="InterPro"/>
</dbReference>
<evidence type="ECO:0000256" key="7">
    <source>
        <dbReference type="SAM" id="MobiDB-lite"/>
    </source>
</evidence>
<dbReference type="FunCoup" id="E3K211">
    <property type="interactions" value="206"/>
</dbReference>
<dbReference type="RefSeq" id="XP_003322799.2">
    <property type="nucleotide sequence ID" value="XM_003322751.2"/>
</dbReference>
<evidence type="ECO:0000256" key="2">
    <source>
        <dbReference type="ARBA" id="ARBA00010856"/>
    </source>
</evidence>
<dbReference type="OrthoDB" id="200404at2759"/>
<gene>
    <name evidence="8" type="ORF">PGTG_04336</name>
</gene>
<proteinExistence type="inferred from homology"/>
<name>E3K211_PUCGT</name>
<reference evidence="9" key="2">
    <citation type="journal article" date="2011" name="Proc. Natl. Acad. Sci. U.S.A.">
        <title>Obligate biotrophy features unraveled by the genomic analysis of rust fungi.</title>
        <authorList>
            <person name="Duplessis S."/>
            <person name="Cuomo C.A."/>
            <person name="Lin Y.-C."/>
            <person name="Aerts A."/>
            <person name="Tisserant E."/>
            <person name="Veneault-Fourrey C."/>
            <person name="Joly D.L."/>
            <person name="Hacquard S."/>
            <person name="Amselem J."/>
            <person name="Cantarel B.L."/>
            <person name="Chiu R."/>
            <person name="Coutinho P.M."/>
            <person name="Feau N."/>
            <person name="Field M."/>
            <person name="Frey P."/>
            <person name="Gelhaye E."/>
            <person name="Goldberg J."/>
            <person name="Grabherr M.G."/>
            <person name="Kodira C.D."/>
            <person name="Kohler A."/>
            <person name="Kuees U."/>
            <person name="Lindquist E.A."/>
            <person name="Lucas S.M."/>
            <person name="Mago R."/>
            <person name="Mauceli E."/>
            <person name="Morin E."/>
            <person name="Murat C."/>
            <person name="Pangilinan J.L."/>
            <person name="Park R."/>
            <person name="Pearson M."/>
            <person name="Quesneville H."/>
            <person name="Rouhier N."/>
            <person name="Sakthikumar S."/>
            <person name="Salamov A.A."/>
            <person name="Schmutz J."/>
            <person name="Selles B."/>
            <person name="Shapiro H."/>
            <person name="Tanguay P."/>
            <person name="Tuskan G.A."/>
            <person name="Henrissat B."/>
            <person name="Van de Peer Y."/>
            <person name="Rouze P."/>
            <person name="Ellis J.G."/>
            <person name="Dodds P.N."/>
            <person name="Schein J.E."/>
            <person name="Zhong S."/>
            <person name="Hamelin R.C."/>
            <person name="Grigoriev I.V."/>
            <person name="Szabo L.J."/>
            <person name="Martin F."/>
        </authorList>
    </citation>
    <scope>NUCLEOTIDE SEQUENCE [LARGE SCALE GENOMIC DNA]</scope>
    <source>
        <strain evidence="9">CRL 75-36-700-3 / race SCCL</strain>
    </source>
</reference>
<comment type="subcellular location">
    <subcellularLocation>
        <location evidence="1 6">Cytoplasm</location>
        <location evidence="1 6">Cytoskeleton</location>
    </subcellularLocation>
</comment>
<evidence type="ECO:0000256" key="4">
    <source>
        <dbReference type="ARBA" id="ARBA00023203"/>
    </source>
</evidence>
<dbReference type="PIRSF" id="PIRSF016315">
    <property type="entry name" value="ARP2/3_P21-Arc"/>
    <property type="match status" value="1"/>
</dbReference>
<comment type="similarity">
    <text evidence="2 6">Belongs to the ARPC3 family.</text>
</comment>
<evidence type="ECO:0000256" key="6">
    <source>
        <dbReference type="PIRNR" id="PIRNR016315"/>
    </source>
</evidence>
<dbReference type="InterPro" id="IPR007204">
    <property type="entry name" value="ARPC3"/>
</dbReference>
<evidence type="ECO:0000256" key="3">
    <source>
        <dbReference type="ARBA" id="ARBA00022490"/>
    </source>
</evidence>
<dbReference type="PANTHER" id="PTHR12391">
    <property type="entry name" value="ARP2/3 COMPLEX 21 KD SUBUNIT"/>
    <property type="match status" value="1"/>
</dbReference>
<dbReference type="VEuPathDB" id="FungiDB:PGTG_04336"/>
<dbReference type="Pfam" id="PF04062">
    <property type="entry name" value="P21-Arc"/>
    <property type="match status" value="1"/>
</dbReference>
<dbReference type="AlphaFoldDB" id="E3K211"/>
<keyword evidence="5 6" id="KW-0206">Cytoskeleton</keyword>
<organism evidence="8 9">
    <name type="scientific">Puccinia graminis f. sp. tritici (strain CRL 75-36-700-3 / race SCCL)</name>
    <name type="common">Black stem rust fungus</name>
    <dbReference type="NCBI Taxonomy" id="418459"/>
    <lineage>
        <taxon>Eukaryota</taxon>
        <taxon>Fungi</taxon>
        <taxon>Dikarya</taxon>
        <taxon>Basidiomycota</taxon>
        <taxon>Pucciniomycotina</taxon>
        <taxon>Pucciniomycetes</taxon>
        <taxon>Pucciniales</taxon>
        <taxon>Pucciniaceae</taxon>
        <taxon>Puccinia</taxon>
    </lineage>
</organism>
<dbReference type="FunFam" id="1.10.1760.10:FF:000002">
    <property type="entry name" value="Actin-related protein 2/3 complex subunit 3"/>
    <property type="match status" value="1"/>
</dbReference>
<dbReference type="Gene3D" id="1.10.1760.10">
    <property type="entry name" value="Actin-related protein 2/3 complex subunit 3"/>
    <property type="match status" value="1"/>
</dbReference>
<dbReference type="KEGG" id="pgr:PGTG_04336"/>
<evidence type="ECO:0000313" key="8">
    <source>
        <dbReference type="EMBL" id="EFP78380.2"/>
    </source>
</evidence>
<evidence type="ECO:0000256" key="1">
    <source>
        <dbReference type="ARBA" id="ARBA00004245"/>
    </source>
</evidence>
<keyword evidence="4 6" id="KW-0009">Actin-binding</keyword>
<dbReference type="GO" id="GO:0034314">
    <property type="term" value="P:Arp2/3 complex-mediated actin nucleation"/>
    <property type="evidence" value="ECO:0000318"/>
    <property type="project" value="GO_Central"/>
</dbReference>
<dbReference type="GO" id="GO:0005885">
    <property type="term" value="C:Arp2/3 protein complex"/>
    <property type="evidence" value="ECO:0000318"/>
    <property type="project" value="GO_Central"/>
</dbReference>
<keyword evidence="9" id="KW-1185">Reference proteome</keyword>
<keyword evidence="3 6" id="KW-0963">Cytoplasm</keyword>
<comment type="subunit">
    <text evidence="6">Component of the Arp2/3 complex.</text>
</comment>
<evidence type="ECO:0000256" key="5">
    <source>
        <dbReference type="ARBA" id="ARBA00023212"/>
    </source>
</evidence>
<feature type="compositionally biased region" description="Low complexity" evidence="7">
    <location>
        <begin position="19"/>
        <end position="28"/>
    </location>
</feature>
<dbReference type="GeneID" id="10535978"/>
<sequence>MGDVEGWLFITRSTASSSSELLNQQQAQQPPPPPPLSMPAYHSAYNHATDYRPVANMVILPIRSKIRGPAPPLANPSDMDIVDEALDLFKSNSLFRNFEIKGFADRVLIYLILFISDCLHRISLLKPHQNNKNEASKQLLSYSLDNFFLPGEPGFPMNGIYAPPKDKIDADLLKQYLTQIRQECSLRLIEKVYNTPDGKPSKWWMCFQKRKFMGKSLS</sequence>
<feature type="region of interest" description="Disordered" evidence="7">
    <location>
        <begin position="19"/>
        <end position="42"/>
    </location>
</feature>
<dbReference type="eggNOG" id="KOG3155">
    <property type="taxonomic scope" value="Eukaryota"/>
</dbReference>
<dbReference type="HOGENOM" id="CLU_094365_1_0_1"/>
<accession>E3K211</accession>
<dbReference type="InParanoid" id="E3K211"/>
<dbReference type="Proteomes" id="UP000008783">
    <property type="component" value="Unassembled WGS sequence"/>
</dbReference>
<comment type="function">
    <text evidence="6">Functions as component of the Arp2/3 complex which is involved in regulation of actin polymerization and together with an activating nucleation-promoting factor (NPF) mediates the formation of branched actin networks.</text>
</comment>
<dbReference type="GO" id="GO:0003779">
    <property type="term" value="F:actin binding"/>
    <property type="evidence" value="ECO:0007669"/>
    <property type="project" value="UniProtKB-KW"/>
</dbReference>
<dbReference type="InterPro" id="IPR036753">
    <property type="entry name" value="ARPC3_sf"/>
</dbReference>
<dbReference type="SUPFAM" id="SSF69060">
    <property type="entry name" value="Arp2/3 complex 21 kDa subunit ARPC3"/>
    <property type="match status" value="1"/>
</dbReference>
<dbReference type="STRING" id="418459.E3K211"/>
<reference key="1">
    <citation type="submission" date="2007-01" db="EMBL/GenBank/DDBJ databases">
        <title>The Genome Sequence of Puccinia graminis f. sp. tritici Strain CRL 75-36-700-3.</title>
        <authorList>
            <consortium name="The Broad Institute Genome Sequencing Platform"/>
            <person name="Birren B."/>
            <person name="Lander E."/>
            <person name="Galagan J."/>
            <person name="Nusbaum C."/>
            <person name="Devon K."/>
            <person name="Cuomo C."/>
            <person name="Jaffe D."/>
            <person name="Butler J."/>
            <person name="Alvarez P."/>
            <person name="Gnerre S."/>
            <person name="Grabherr M."/>
            <person name="Mauceli E."/>
            <person name="Brockman W."/>
            <person name="Young S."/>
            <person name="LaButti K."/>
            <person name="Sykes S."/>
            <person name="DeCaprio D."/>
            <person name="Crawford M."/>
            <person name="Koehrsen M."/>
            <person name="Engels R."/>
            <person name="Montgomery P."/>
            <person name="Pearson M."/>
            <person name="Howarth C."/>
            <person name="Larson L."/>
            <person name="White J."/>
            <person name="Zeng Q."/>
            <person name="Kodira C."/>
            <person name="Yandava C."/>
            <person name="Alvarado L."/>
            <person name="O'Leary S."/>
            <person name="Szabo L."/>
            <person name="Dean R."/>
            <person name="Schein J."/>
        </authorList>
    </citation>
    <scope>NUCLEOTIDE SEQUENCE</scope>
    <source>
        <strain>CRL 75-36-700-3</strain>
    </source>
</reference>
<protein>
    <recommendedName>
        <fullName evidence="6">Actin-related protein 2/3 complex subunit 3</fullName>
    </recommendedName>
</protein>